<name>A0A1M7NSJ9_9BACT</name>
<keyword evidence="6" id="KW-1185">Reference proteome</keyword>
<comment type="subcellular location">
    <subcellularLocation>
        <location evidence="1">Cell outer membrane</location>
    </subcellularLocation>
</comment>
<dbReference type="SUPFAM" id="SSF49464">
    <property type="entry name" value="Carboxypeptidase regulatory domain-like"/>
    <property type="match status" value="1"/>
</dbReference>
<gene>
    <name evidence="5" type="ORF">SAMN04488057_10610</name>
</gene>
<evidence type="ECO:0000313" key="6">
    <source>
        <dbReference type="Proteomes" id="UP000184513"/>
    </source>
</evidence>
<keyword evidence="5" id="KW-0121">Carboxypeptidase</keyword>
<dbReference type="Pfam" id="PF13620">
    <property type="entry name" value="CarboxypepD_reg"/>
    <property type="match status" value="1"/>
</dbReference>
<dbReference type="InterPro" id="IPR036942">
    <property type="entry name" value="Beta-barrel_TonB_sf"/>
</dbReference>
<dbReference type="GO" id="GO:0009279">
    <property type="term" value="C:cell outer membrane"/>
    <property type="evidence" value="ECO:0007669"/>
    <property type="project" value="UniProtKB-SubCell"/>
</dbReference>
<dbReference type="Gene3D" id="2.40.170.20">
    <property type="entry name" value="TonB-dependent receptor, beta-barrel domain"/>
    <property type="match status" value="1"/>
</dbReference>
<dbReference type="InterPro" id="IPR037066">
    <property type="entry name" value="Plug_dom_sf"/>
</dbReference>
<organism evidence="5 6">
    <name type="scientific">Cyclobacterium lianum</name>
    <dbReference type="NCBI Taxonomy" id="388280"/>
    <lineage>
        <taxon>Bacteria</taxon>
        <taxon>Pseudomonadati</taxon>
        <taxon>Bacteroidota</taxon>
        <taxon>Cytophagia</taxon>
        <taxon>Cytophagales</taxon>
        <taxon>Cyclobacteriaceae</taxon>
        <taxon>Cyclobacterium</taxon>
    </lineage>
</organism>
<evidence type="ECO:0000256" key="1">
    <source>
        <dbReference type="ARBA" id="ARBA00004442"/>
    </source>
</evidence>
<evidence type="ECO:0000256" key="2">
    <source>
        <dbReference type="ARBA" id="ARBA00023136"/>
    </source>
</evidence>
<sequence>MMKHYLTFQIFLLAFSLQAQDTITQTIRGKVIDTDGKYPLTGVTVLLAGEAEEGMTGTTTDLEGEFRLENVALGRHNLKFSFLGYKEVVLSNLMLTSSKELVLEVAMEELAISLADVEVRATRSGEAQNEMAMVSARAFTVEETDRYAGSRGDPARMASNFAGVQGADDSRNDIVIRGNAPGSVLWQLEGINIPNPNHFGASGTSGGPVNIINNKILANSDFYTGAFPAEFGNTVSGVFDLKFRKGNNEKHEQSFQLGFMGAELFLEGPVSEAKGSSFLVGYRYSSLQLFSALGIDVGTTAVPRYQDLAFKFNFPLKNNGNLSVFAVGGKSNIDILVSEESTEDRNLYGEKDRDQYFGSRMGVLGISYEKVLKNQTYMKATLAGSQERVQADHYYIVGRVKPDGFIDVQDLPAILGYNFTTNKYSQVLSFFKKIDNKNTLNYGFQNDIFGFNLTDSARQVNILPQNDPNAPLSFQSTPWVNRWNEDGTIAVLAQPYLQWKHKPSESLALVLGLHHQYFSLTDSWSPVEPRLGLNLKLDEIQSLNLGMGFHSQIQPAYTYFYKFNDPIRPDMGFQAFNRDMDFTRSKHLVLGYERALGNQVRMKWETYYQHLTRVPVENRPSSFSLLNSGASFNRIFPETGLVNEGTGENYGLELTLEKYYSKGYLFLITGSLFEARYQGSDKVWRDTEFNGNYALNFLGTREIQTRNGLIGIGTNITTAGGRRYGPVDVERTQEQQEIIYEDAGRNSLQFDPYFRMDLRVNYRINRKNLSHEIALDLINILNTRNILNLTWAPDELENPDPEKSIVPNYQLGFLPIFYYKVDF</sequence>
<keyword evidence="5" id="KW-0378">Hydrolase</keyword>
<keyword evidence="5" id="KW-0645">Protease</keyword>
<reference evidence="5 6" key="1">
    <citation type="submission" date="2016-11" db="EMBL/GenBank/DDBJ databases">
        <authorList>
            <person name="Jaros S."/>
            <person name="Januszkiewicz K."/>
            <person name="Wedrychowicz H."/>
        </authorList>
    </citation>
    <scope>NUCLEOTIDE SEQUENCE [LARGE SCALE GENOMIC DNA]</scope>
    <source>
        <strain evidence="5 6">CGMCC 1.6102</strain>
    </source>
</reference>
<dbReference type="EMBL" id="FRCY01000006">
    <property type="protein sequence ID" value="SHN06614.1"/>
    <property type="molecule type" value="Genomic_DNA"/>
</dbReference>
<dbReference type="STRING" id="388280.SAMN04488057_10610"/>
<dbReference type="SUPFAM" id="SSF56935">
    <property type="entry name" value="Porins"/>
    <property type="match status" value="1"/>
</dbReference>
<accession>A0A1M7NSJ9</accession>
<keyword evidence="3" id="KW-0998">Cell outer membrane</keyword>
<dbReference type="RefSeq" id="WP_245802833.1">
    <property type="nucleotide sequence ID" value="NZ_FRCY01000006.1"/>
</dbReference>
<dbReference type="InterPro" id="IPR008969">
    <property type="entry name" value="CarboxyPept-like_regulatory"/>
</dbReference>
<feature type="signal peptide" evidence="4">
    <location>
        <begin position="1"/>
        <end position="19"/>
    </location>
</feature>
<proteinExistence type="predicted"/>
<feature type="chain" id="PRO_5013088067" evidence="4">
    <location>
        <begin position="20"/>
        <end position="823"/>
    </location>
</feature>
<dbReference type="AlphaFoldDB" id="A0A1M7NSJ9"/>
<dbReference type="Proteomes" id="UP000184513">
    <property type="component" value="Unassembled WGS sequence"/>
</dbReference>
<evidence type="ECO:0000256" key="4">
    <source>
        <dbReference type="SAM" id="SignalP"/>
    </source>
</evidence>
<protein>
    <submittedName>
        <fullName evidence="5">Carboxypeptidase regulatory-like domain-containing protein</fullName>
    </submittedName>
</protein>
<dbReference type="GO" id="GO:0004180">
    <property type="term" value="F:carboxypeptidase activity"/>
    <property type="evidence" value="ECO:0007669"/>
    <property type="project" value="UniProtKB-KW"/>
</dbReference>
<keyword evidence="2" id="KW-0472">Membrane</keyword>
<evidence type="ECO:0000313" key="5">
    <source>
        <dbReference type="EMBL" id="SHN06614.1"/>
    </source>
</evidence>
<dbReference type="Gene3D" id="2.170.130.10">
    <property type="entry name" value="TonB-dependent receptor, plug domain"/>
    <property type="match status" value="1"/>
</dbReference>
<evidence type="ECO:0000256" key="3">
    <source>
        <dbReference type="ARBA" id="ARBA00023237"/>
    </source>
</evidence>
<keyword evidence="4" id="KW-0732">Signal</keyword>
<dbReference type="Gene3D" id="2.60.40.1120">
    <property type="entry name" value="Carboxypeptidase-like, regulatory domain"/>
    <property type="match status" value="1"/>
</dbReference>